<dbReference type="PANTHER" id="PTHR45935">
    <property type="entry name" value="PROTEIN ZBED8-RELATED"/>
    <property type="match status" value="1"/>
</dbReference>
<evidence type="ECO:0000313" key="8">
    <source>
        <dbReference type="Proteomes" id="UP000694542"/>
    </source>
</evidence>
<dbReference type="SMART" id="SM00431">
    <property type="entry name" value="SCAN"/>
    <property type="match status" value="1"/>
</dbReference>
<dbReference type="OrthoDB" id="6077919at2759"/>
<comment type="function">
    <text evidence="2">May regulate transcriptional activity.</text>
</comment>
<evidence type="ECO:0000256" key="3">
    <source>
        <dbReference type="ARBA" id="ARBA00038697"/>
    </source>
</evidence>
<dbReference type="AlphaFoldDB" id="A0A8C0SVT9"/>
<reference evidence="7" key="1">
    <citation type="submission" date="2018-10" db="EMBL/GenBank/DDBJ databases">
        <title>De novo assembly of a Great Dane genome.</title>
        <authorList>
            <person name="Kidd J.M."/>
            <person name="Pendleton A.L."/>
            <person name="Shen F."/>
            <person name="Emery S."/>
        </authorList>
    </citation>
    <scope>NUCLEOTIDE SEQUENCE [LARGE SCALE GENOMIC DNA]</scope>
    <source>
        <strain evidence="7">Great Dane</strain>
    </source>
</reference>
<comment type="subunit">
    <text evidence="3">Interacts with ZNF202.</text>
</comment>
<proteinExistence type="predicted"/>
<dbReference type="CDD" id="cd07936">
    <property type="entry name" value="SCAN"/>
    <property type="match status" value="1"/>
</dbReference>
<reference evidence="7" key="2">
    <citation type="submission" date="2025-08" db="UniProtKB">
        <authorList>
            <consortium name="Ensembl"/>
        </authorList>
    </citation>
    <scope>IDENTIFICATION</scope>
</reference>
<dbReference type="GO" id="GO:0005634">
    <property type="term" value="C:nucleus"/>
    <property type="evidence" value="ECO:0007669"/>
    <property type="project" value="UniProtKB-SubCell"/>
</dbReference>
<evidence type="ECO:0000256" key="4">
    <source>
        <dbReference type="ARBA" id="ARBA00040892"/>
    </source>
</evidence>
<dbReference type="Ensembl" id="ENSCAFT00040031775.1">
    <property type="protein sequence ID" value="ENSCAFP00040027635.1"/>
    <property type="gene ID" value="ENSCAFG00040017196.1"/>
</dbReference>
<dbReference type="InterPro" id="IPR038269">
    <property type="entry name" value="SCAN_sf"/>
</dbReference>
<evidence type="ECO:0000313" key="7">
    <source>
        <dbReference type="Ensembl" id="ENSCAFP00040027635.1"/>
    </source>
</evidence>
<name>A0A8C0SVT9_CANLF</name>
<dbReference type="InterPro" id="IPR003309">
    <property type="entry name" value="SCAN_dom"/>
</dbReference>
<dbReference type="SUPFAM" id="SSF47353">
    <property type="entry name" value="Retrovirus capsid dimerization domain-like"/>
    <property type="match status" value="1"/>
</dbReference>
<evidence type="ECO:0000256" key="1">
    <source>
        <dbReference type="ARBA" id="ARBA00023242"/>
    </source>
</evidence>
<dbReference type="Proteomes" id="UP000694542">
    <property type="component" value="Chromosome 6"/>
</dbReference>
<protein>
    <recommendedName>
        <fullName evidence="4">SCAN domain-containing protein 1</fullName>
    </recommendedName>
</protein>
<evidence type="ECO:0000256" key="2">
    <source>
        <dbReference type="ARBA" id="ARBA00037286"/>
    </source>
</evidence>
<dbReference type="Gene3D" id="1.10.4020.10">
    <property type="entry name" value="DNA breaking-rejoining enzymes"/>
    <property type="match status" value="1"/>
</dbReference>
<feature type="domain" description="SCAN box" evidence="6">
    <location>
        <begin position="56"/>
        <end position="118"/>
    </location>
</feature>
<dbReference type="Pfam" id="PF02023">
    <property type="entry name" value="SCAN"/>
    <property type="match status" value="1"/>
</dbReference>
<organism evidence="7 8">
    <name type="scientific">Canis lupus familiaris</name>
    <name type="common">Dog</name>
    <name type="synonym">Canis familiaris</name>
    <dbReference type="NCBI Taxonomy" id="9615"/>
    <lineage>
        <taxon>Eukaryota</taxon>
        <taxon>Metazoa</taxon>
        <taxon>Chordata</taxon>
        <taxon>Craniata</taxon>
        <taxon>Vertebrata</taxon>
        <taxon>Euteleostomi</taxon>
        <taxon>Mammalia</taxon>
        <taxon>Eutheria</taxon>
        <taxon>Laurasiatheria</taxon>
        <taxon>Carnivora</taxon>
        <taxon>Caniformia</taxon>
        <taxon>Canidae</taxon>
        <taxon>Canis</taxon>
    </lineage>
</organism>
<evidence type="ECO:0000259" key="6">
    <source>
        <dbReference type="PROSITE" id="PS50804"/>
    </source>
</evidence>
<keyword evidence="1 5" id="KW-0539">Nucleus</keyword>
<accession>A0A8C0SVT9</accession>
<dbReference type="PANTHER" id="PTHR45935:SF10">
    <property type="entry name" value="SCAN DOMAIN-CONTAINING 1"/>
    <property type="match status" value="1"/>
</dbReference>
<sequence length="287" mass="31741">MESDLQGRSGYQSASLLKQIMAAPRSPQAYLFPCKNCSQGQKSTFHSNNPDPEASRQHFRQFCYQEVAGPHEAFSKLWELCCQWLRPKIHSKEQMLELLVLEQFLTILLEEIQTWVKEPLYVIVSPVFVQQAGPAAMHPSQSWPSSGMLNIMRNSRLLSTASPTGWWQNDSGSRGFCGPQGSLTPSSMAWGRDTARGGEAVCPSPVSFLRSACPLKLLGLCTQGGKLCCSWPGGKGNRGWRAEPAGGRAHGGWRRGLDRWCGQGWKDFQDPDREGGLTCQSCSHTHG</sequence>
<evidence type="ECO:0000256" key="5">
    <source>
        <dbReference type="PROSITE-ProRule" id="PRU00187"/>
    </source>
</evidence>
<comment type="subcellular location">
    <subcellularLocation>
        <location evidence="5">Nucleus</location>
    </subcellularLocation>
</comment>
<dbReference type="PROSITE" id="PS50804">
    <property type="entry name" value="SCAN_BOX"/>
    <property type="match status" value="1"/>
</dbReference>
<dbReference type="InterPro" id="IPR050916">
    <property type="entry name" value="SCAN-C2H2_zinc_finger"/>
</dbReference>
<dbReference type="FunFam" id="1.10.4020.10:FF:000001">
    <property type="entry name" value="zinc finger protein 263 isoform X1"/>
    <property type="match status" value="1"/>
</dbReference>